<dbReference type="HOGENOM" id="CLU_2554678_0_0_11"/>
<dbReference type="STRING" id="47839.BN973_00486"/>
<accession>A0A024JQN6</accession>
<dbReference type="AlphaFoldDB" id="A0A024JQN6"/>
<dbReference type="Proteomes" id="UP000028880">
    <property type="component" value="Unassembled WGS sequence"/>
</dbReference>
<evidence type="ECO:0000313" key="2">
    <source>
        <dbReference type="EMBL" id="CDO86145.1"/>
    </source>
</evidence>
<protein>
    <submittedName>
        <fullName evidence="2">Uncharacterized protein</fullName>
    </submittedName>
</protein>
<feature type="region of interest" description="Disordered" evidence="1">
    <location>
        <begin position="61"/>
        <end position="82"/>
    </location>
</feature>
<evidence type="ECO:0000256" key="1">
    <source>
        <dbReference type="SAM" id="MobiDB-lite"/>
    </source>
</evidence>
<gene>
    <name evidence="2" type="ORF">BN973_00486</name>
</gene>
<proteinExistence type="predicted"/>
<reference evidence="2" key="2">
    <citation type="submission" date="2014-04" db="EMBL/GenBank/DDBJ databases">
        <authorList>
            <person name="Xu Y.W."/>
            <person name="Yang Q."/>
        </authorList>
    </citation>
    <scope>NUCLEOTIDE SEQUENCE</scope>
    <source>
        <strain evidence="2">DSM 44626</strain>
    </source>
</reference>
<sequence length="82" mass="9066">MTRTDLGSKETQYVLTPTISAVRLTSGEDPAGRGRIKRASHDSTRVTFIPRARPIPFQATDRRSAQLSTVIGKQRTKKGVNK</sequence>
<dbReference type="EMBL" id="HG964446">
    <property type="protein sequence ID" value="CDO86145.1"/>
    <property type="molecule type" value="Genomic_DNA"/>
</dbReference>
<reference evidence="2" key="1">
    <citation type="journal article" date="2014" name="Genome Announc.">
        <title>Draft Genome Sequence of Mycobacterium triplex DSM 44626.</title>
        <authorList>
            <person name="Sassi M."/>
            <person name="Croce O."/>
            <person name="Robert C."/>
            <person name="Raoult D."/>
            <person name="Drancourt M."/>
        </authorList>
    </citation>
    <scope>NUCLEOTIDE SEQUENCE [LARGE SCALE GENOMIC DNA]</scope>
    <source>
        <strain evidence="2">DSM 44626</strain>
    </source>
</reference>
<name>A0A024JQN6_9MYCO</name>
<organism evidence="2">
    <name type="scientific">Mycobacterium triplex</name>
    <dbReference type="NCBI Taxonomy" id="47839"/>
    <lineage>
        <taxon>Bacteria</taxon>
        <taxon>Bacillati</taxon>
        <taxon>Actinomycetota</taxon>
        <taxon>Actinomycetes</taxon>
        <taxon>Mycobacteriales</taxon>
        <taxon>Mycobacteriaceae</taxon>
        <taxon>Mycobacterium</taxon>
        <taxon>Mycobacterium simiae complex</taxon>
    </lineage>
</organism>